<keyword evidence="6 7" id="KW-0472">Membrane</keyword>
<dbReference type="PANTHER" id="PTHR42920">
    <property type="entry name" value="OS03G0707200 PROTEIN-RELATED"/>
    <property type="match status" value="1"/>
</dbReference>
<evidence type="ECO:0000256" key="3">
    <source>
        <dbReference type="ARBA" id="ARBA00022475"/>
    </source>
</evidence>
<feature type="domain" description="EamA" evidence="8">
    <location>
        <begin position="126"/>
        <end position="258"/>
    </location>
</feature>
<feature type="domain" description="EamA" evidence="8">
    <location>
        <begin position="1"/>
        <end position="115"/>
    </location>
</feature>
<dbReference type="Pfam" id="PF00892">
    <property type="entry name" value="EamA"/>
    <property type="match status" value="2"/>
</dbReference>
<keyword evidence="5 7" id="KW-1133">Transmembrane helix</keyword>
<evidence type="ECO:0000256" key="2">
    <source>
        <dbReference type="ARBA" id="ARBA00007362"/>
    </source>
</evidence>
<dbReference type="InterPro" id="IPR000620">
    <property type="entry name" value="EamA_dom"/>
</dbReference>
<keyword evidence="4 7" id="KW-0812">Transmembrane</keyword>
<gene>
    <name evidence="9" type="ORF">IAD16_05180</name>
</gene>
<evidence type="ECO:0000256" key="1">
    <source>
        <dbReference type="ARBA" id="ARBA00004651"/>
    </source>
</evidence>
<dbReference type="PANTHER" id="PTHR42920:SF5">
    <property type="entry name" value="EAMA DOMAIN-CONTAINING PROTEIN"/>
    <property type="match status" value="1"/>
</dbReference>
<accession>A0A9D1I3K8</accession>
<dbReference type="GO" id="GO:0005886">
    <property type="term" value="C:plasma membrane"/>
    <property type="evidence" value="ECO:0007669"/>
    <property type="project" value="UniProtKB-SubCell"/>
</dbReference>
<reference evidence="9" key="1">
    <citation type="submission" date="2020-10" db="EMBL/GenBank/DDBJ databases">
        <authorList>
            <person name="Gilroy R."/>
        </authorList>
    </citation>
    <scope>NUCLEOTIDE SEQUENCE</scope>
    <source>
        <strain evidence="9">11300</strain>
    </source>
</reference>
<dbReference type="SUPFAM" id="SSF103481">
    <property type="entry name" value="Multidrug resistance efflux transporter EmrE"/>
    <property type="match status" value="2"/>
</dbReference>
<feature type="transmembrane region" description="Helical" evidence="7">
    <location>
        <begin position="100"/>
        <end position="118"/>
    </location>
</feature>
<evidence type="ECO:0000259" key="8">
    <source>
        <dbReference type="Pfam" id="PF00892"/>
    </source>
</evidence>
<feature type="transmembrane region" description="Helical" evidence="7">
    <location>
        <begin position="75"/>
        <end position="93"/>
    </location>
</feature>
<name>A0A9D1I3K8_9FIRM</name>
<feature type="transmembrane region" description="Helical" evidence="7">
    <location>
        <begin position="124"/>
        <end position="145"/>
    </location>
</feature>
<organism evidence="9 10">
    <name type="scientific">Candidatus Fimisoma avicola</name>
    <dbReference type="NCBI Taxonomy" id="2840826"/>
    <lineage>
        <taxon>Bacteria</taxon>
        <taxon>Bacillati</taxon>
        <taxon>Bacillota</taxon>
        <taxon>Clostridia</taxon>
        <taxon>Eubacteriales</taxon>
        <taxon>Candidatus Fimisoma</taxon>
    </lineage>
</organism>
<feature type="transmembrane region" description="Helical" evidence="7">
    <location>
        <begin position="6"/>
        <end position="24"/>
    </location>
</feature>
<protein>
    <submittedName>
        <fullName evidence="9">DMT family transporter</fullName>
    </submittedName>
</protein>
<feature type="transmembrane region" description="Helical" evidence="7">
    <location>
        <begin position="188"/>
        <end position="205"/>
    </location>
</feature>
<dbReference type="Proteomes" id="UP000824091">
    <property type="component" value="Unassembled WGS sequence"/>
</dbReference>
<feature type="transmembrane region" description="Helical" evidence="7">
    <location>
        <begin position="45"/>
        <end position="63"/>
    </location>
</feature>
<feature type="transmembrane region" description="Helical" evidence="7">
    <location>
        <begin position="217"/>
        <end position="237"/>
    </location>
</feature>
<evidence type="ECO:0000256" key="5">
    <source>
        <dbReference type="ARBA" id="ARBA00022989"/>
    </source>
</evidence>
<feature type="non-terminal residue" evidence="9">
    <location>
        <position position="1"/>
    </location>
</feature>
<dbReference type="Gene3D" id="1.10.3730.20">
    <property type="match status" value="1"/>
</dbReference>
<comment type="subcellular location">
    <subcellularLocation>
        <location evidence="1">Cell membrane</location>
        <topology evidence="1">Multi-pass membrane protein</topology>
    </subcellularLocation>
</comment>
<comment type="caution">
    <text evidence="9">The sequence shown here is derived from an EMBL/GenBank/DDBJ whole genome shotgun (WGS) entry which is preliminary data.</text>
</comment>
<comment type="similarity">
    <text evidence="2">Belongs to the EamA transporter family.</text>
</comment>
<evidence type="ECO:0000313" key="9">
    <source>
        <dbReference type="EMBL" id="HIU27751.1"/>
    </source>
</evidence>
<sequence>FNGIRMVIGGLVLIPFILLMDRKKARDGAAEPMSDEEKAKARKKIIAGGICCGLAIFVASSLQQFGVSYTTAGKAGFITTLYVVIVPIISVLLRKRVRPIMWLCVVLGAVGLYLLCMTDDSFKLAFGDMLVLLCAVAFAVHIMVVDHFAAKLDGTKLSCIQFLTSGILGLVGMAIFESPDINAILDCWLPILYAGVLSCGLGYTFQVIAQKYAEPTVASLLMSLESVFAVISGAILLHETMSMRELTGCAVIFAAVIISQLPEKKKKEGEALQ</sequence>
<proteinExistence type="inferred from homology"/>
<evidence type="ECO:0000256" key="6">
    <source>
        <dbReference type="ARBA" id="ARBA00023136"/>
    </source>
</evidence>
<evidence type="ECO:0000256" key="4">
    <source>
        <dbReference type="ARBA" id="ARBA00022692"/>
    </source>
</evidence>
<feature type="transmembrane region" description="Helical" evidence="7">
    <location>
        <begin position="157"/>
        <end position="176"/>
    </location>
</feature>
<keyword evidence="3" id="KW-1003">Cell membrane</keyword>
<reference evidence="9" key="2">
    <citation type="journal article" date="2021" name="PeerJ">
        <title>Extensive microbial diversity within the chicken gut microbiome revealed by metagenomics and culture.</title>
        <authorList>
            <person name="Gilroy R."/>
            <person name="Ravi A."/>
            <person name="Getino M."/>
            <person name="Pursley I."/>
            <person name="Horton D.L."/>
            <person name="Alikhan N.F."/>
            <person name="Baker D."/>
            <person name="Gharbi K."/>
            <person name="Hall N."/>
            <person name="Watson M."/>
            <person name="Adriaenssens E.M."/>
            <person name="Foster-Nyarko E."/>
            <person name="Jarju S."/>
            <person name="Secka A."/>
            <person name="Antonio M."/>
            <person name="Oren A."/>
            <person name="Chaudhuri R.R."/>
            <person name="La Ragione R."/>
            <person name="Hildebrand F."/>
            <person name="Pallen M.J."/>
        </authorList>
    </citation>
    <scope>NUCLEOTIDE SEQUENCE</scope>
    <source>
        <strain evidence="9">11300</strain>
    </source>
</reference>
<evidence type="ECO:0000256" key="7">
    <source>
        <dbReference type="SAM" id="Phobius"/>
    </source>
</evidence>
<dbReference type="InterPro" id="IPR037185">
    <property type="entry name" value="EmrE-like"/>
</dbReference>
<evidence type="ECO:0000313" key="10">
    <source>
        <dbReference type="Proteomes" id="UP000824091"/>
    </source>
</evidence>
<dbReference type="EMBL" id="DVMO01000078">
    <property type="protein sequence ID" value="HIU27751.1"/>
    <property type="molecule type" value="Genomic_DNA"/>
</dbReference>
<dbReference type="AlphaFoldDB" id="A0A9D1I3K8"/>
<dbReference type="InterPro" id="IPR051258">
    <property type="entry name" value="Diverse_Substrate_Transporter"/>
</dbReference>